<proteinExistence type="predicted"/>
<evidence type="ECO:0000313" key="2">
    <source>
        <dbReference type="Proteomes" id="UP001150941"/>
    </source>
</evidence>
<keyword evidence="2" id="KW-1185">Reference proteome</keyword>
<sequence length="100" mass="10976">MRVTAIQDEVSVCVSDVEVLDIPCHHGINDPLEVYASVGSAFNSKELSRSNLPMPIIRSYRACGLGYPVRSGVMPSLRWLRSVAAAWWSLLVPSRCGRCA</sequence>
<dbReference type="GeneID" id="83203097"/>
<reference evidence="1" key="2">
    <citation type="journal article" date="2023" name="IMA Fungus">
        <title>Comparative genomic study of the Penicillium genus elucidates a diverse pangenome and 15 lateral gene transfer events.</title>
        <authorList>
            <person name="Petersen C."/>
            <person name="Sorensen T."/>
            <person name="Nielsen M.R."/>
            <person name="Sondergaard T.E."/>
            <person name="Sorensen J.L."/>
            <person name="Fitzpatrick D.A."/>
            <person name="Frisvad J.C."/>
            <person name="Nielsen K.L."/>
        </authorList>
    </citation>
    <scope>NUCLEOTIDE SEQUENCE</scope>
    <source>
        <strain evidence="1">IBT 19713</strain>
    </source>
</reference>
<comment type="caution">
    <text evidence="1">The sequence shown here is derived from an EMBL/GenBank/DDBJ whole genome shotgun (WGS) entry which is preliminary data.</text>
</comment>
<evidence type="ECO:0000313" key="1">
    <source>
        <dbReference type="EMBL" id="KAJ5225273.1"/>
    </source>
</evidence>
<reference evidence="1" key="1">
    <citation type="submission" date="2022-11" db="EMBL/GenBank/DDBJ databases">
        <authorList>
            <person name="Petersen C."/>
        </authorList>
    </citation>
    <scope>NUCLEOTIDE SEQUENCE</scope>
    <source>
        <strain evidence="1">IBT 19713</strain>
    </source>
</reference>
<name>A0A9W9TJR0_9EURO</name>
<accession>A0A9W9TJR0</accession>
<dbReference type="RefSeq" id="XP_058328684.1">
    <property type="nucleotide sequence ID" value="XM_058475794.1"/>
</dbReference>
<protein>
    <submittedName>
        <fullName evidence="1">Uncharacterized protein</fullName>
    </submittedName>
</protein>
<dbReference type="Proteomes" id="UP001150941">
    <property type="component" value="Unassembled WGS sequence"/>
</dbReference>
<organism evidence="1 2">
    <name type="scientific">Penicillium chermesinum</name>
    <dbReference type="NCBI Taxonomy" id="63820"/>
    <lineage>
        <taxon>Eukaryota</taxon>
        <taxon>Fungi</taxon>
        <taxon>Dikarya</taxon>
        <taxon>Ascomycota</taxon>
        <taxon>Pezizomycotina</taxon>
        <taxon>Eurotiomycetes</taxon>
        <taxon>Eurotiomycetidae</taxon>
        <taxon>Eurotiales</taxon>
        <taxon>Aspergillaceae</taxon>
        <taxon>Penicillium</taxon>
    </lineage>
</organism>
<gene>
    <name evidence="1" type="ORF">N7468_006498</name>
</gene>
<dbReference type="AlphaFoldDB" id="A0A9W9TJR0"/>
<dbReference type="EMBL" id="JAPQKS010000005">
    <property type="protein sequence ID" value="KAJ5225273.1"/>
    <property type="molecule type" value="Genomic_DNA"/>
</dbReference>